<name>A0A2X4UQD1_9GAMM</name>
<proteinExistence type="inferred from homology"/>
<evidence type="ECO:0000256" key="2">
    <source>
        <dbReference type="ARBA" id="ARBA00022649"/>
    </source>
</evidence>
<dbReference type="AlphaFoldDB" id="A0A2X4UQD1"/>
<dbReference type="PANTHER" id="PTHR12901">
    <property type="entry name" value="SPERM PROTEIN HOMOLOG"/>
    <property type="match status" value="1"/>
</dbReference>
<dbReference type="Gene3D" id="3.30.530.20">
    <property type="match status" value="1"/>
</dbReference>
<sequence length="146" mass="16485">MQRIKRSALVNYSAAQMYYLANDVLSYPQFLPGCVGSRIHEKTETTMVASIDVAKVGIRKTFTTRNQMVVDSVIDMTLVDGPFRTLQGGWHFTPLGDDACKIEFALEFEFSSRLVEIAFGRIFHELAQNMVQAFIKRAKEVYGVGH</sequence>
<evidence type="ECO:0000313" key="4">
    <source>
        <dbReference type="EMBL" id="SQI42046.1"/>
    </source>
</evidence>
<dbReference type="InterPro" id="IPR005031">
    <property type="entry name" value="COQ10_START"/>
</dbReference>
<dbReference type="GO" id="GO:0045333">
    <property type="term" value="P:cellular respiration"/>
    <property type="evidence" value="ECO:0007669"/>
    <property type="project" value="InterPro"/>
</dbReference>
<dbReference type="PANTHER" id="PTHR12901:SF10">
    <property type="entry name" value="COENZYME Q-BINDING PROTEIN COQ10, MITOCHONDRIAL"/>
    <property type="match status" value="1"/>
</dbReference>
<dbReference type="CDD" id="cd07813">
    <property type="entry name" value="COQ10p_like"/>
    <property type="match status" value="1"/>
</dbReference>
<comment type="similarity">
    <text evidence="1">Belongs to the ribosome association toxin RatA family.</text>
</comment>
<evidence type="ECO:0000259" key="3">
    <source>
        <dbReference type="Pfam" id="PF03364"/>
    </source>
</evidence>
<dbReference type="Pfam" id="PF03364">
    <property type="entry name" value="Polyketide_cyc"/>
    <property type="match status" value="1"/>
</dbReference>
<dbReference type="GO" id="GO:0048039">
    <property type="term" value="F:ubiquinone binding"/>
    <property type="evidence" value="ECO:0007669"/>
    <property type="project" value="InterPro"/>
</dbReference>
<dbReference type="RefSeq" id="WP_111740893.1">
    <property type="nucleotide sequence ID" value="NZ_LR698987.1"/>
</dbReference>
<gene>
    <name evidence="4" type="primary">ratA</name>
    <name evidence="4" type="ORF">NCTC12151_02442</name>
</gene>
<feature type="domain" description="Coenzyme Q-binding protein COQ10 START" evidence="3">
    <location>
        <begin position="10"/>
        <end position="134"/>
    </location>
</feature>
<keyword evidence="5" id="KW-1185">Reference proteome</keyword>
<dbReference type="OrthoDB" id="9804759at2"/>
<dbReference type="KEGG" id="lri:NCTC12151_02442"/>
<accession>A0A2X4UQD1</accession>
<dbReference type="SUPFAM" id="SSF55961">
    <property type="entry name" value="Bet v1-like"/>
    <property type="match status" value="1"/>
</dbReference>
<dbReference type="EMBL" id="LS483470">
    <property type="protein sequence ID" value="SQI42046.1"/>
    <property type="molecule type" value="Genomic_DNA"/>
</dbReference>
<protein>
    <submittedName>
        <fullName evidence="4">Ribosome association toxin RatA</fullName>
    </submittedName>
</protein>
<keyword evidence="2" id="KW-1277">Toxin-antitoxin system</keyword>
<organism evidence="4 5">
    <name type="scientific">Leminorella richardii</name>
    <dbReference type="NCBI Taxonomy" id="158841"/>
    <lineage>
        <taxon>Bacteria</taxon>
        <taxon>Pseudomonadati</taxon>
        <taxon>Pseudomonadota</taxon>
        <taxon>Gammaproteobacteria</taxon>
        <taxon>Enterobacterales</taxon>
        <taxon>Budviciaceae</taxon>
        <taxon>Leminorella</taxon>
    </lineage>
</organism>
<dbReference type="Proteomes" id="UP000249005">
    <property type="component" value="Chromosome 1"/>
</dbReference>
<reference evidence="4 5" key="1">
    <citation type="submission" date="2018-06" db="EMBL/GenBank/DDBJ databases">
        <authorList>
            <consortium name="Pathogen Informatics"/>
            <person name="Doyle S."/>
        </authorList>
    </citation>
    <scope>NUCLEOTIDE SEQUENCE [LARGE SCALE GENOMIC DNA]</scope>
    <source>
        <strain evidence="4 5">NCTC12151</strain>
    </source>
</reference>
<evidence type="ECO:0000256" key="1">
    <source>
        <dbReference type="ARBA" id="ARBA00008918"/>
    </source>
</evidence>
<evidence type="ECO:0000313" key="5">
    <source>
        <dbReference type="Proteomes" id="UP000249005"/>
    </source>
</evidence>
<dbReference type="InterPro" id="IPR023393">
    <property type="entry name" value="START-like_dom_sf"/>
</dbReference>
<dbReference type="InterPro" id="IPR044996">
    <property type="entry name" value="COQ10-like"/>
</dbReference>